<proteinExistence type="predicted"/>
<keyword evidence="3" id="KW-1185">Reference proteome</keyword>
<dbReference type="EMBL" id="JABDTM020023984">
    <property type="protein sequence ID" value="KAH0814736.1"/>
    <property type="molecule type" value="Genomic_DNA"/>
</dbReference>
<evidence type="ECO:0000256" key="1">
    <source>
        <dbReference type="SAM" id="MobiDB-lite"/>
    </source>
</evidence>
<gene>
    <name evidence="2" type="ORF">GEV33_008054</name>
</gene>
<evidence type="ECO:0000313" key="3">
    <source>
        <dbReference type="Proteomes" id="UP000719412"/>
    </source>
</evidence>
<accession>A0A8J6HIJ4</accession>
<reference evidence="2" key="2">
    <citation type="submission" date="2021-08" db="EMBL/GenBank/DDBJ databases">
        <authorList>
            <person name="Eriksson T."/>
        </authorList>
    </citation>
    <scope>NUCLEOTIDE SEQUENCE</scope>
    <source>
        <strain evidence="2">Stoneville</strain>
        <tissue evidence="2">Whole head</tissue>
    </source>
</reference>
<reference evidence="2" key="1">
    <citation type="journal article" date="2020" name="J Insects Food Feed">
        <title>The yellow mealworm (Tenebrio molitor) genome: a resource for the emerging insects as food and feed industry.</title>
        <authorList>
            <person name="Eriksson T."/>
            <person name="Andere A."/>
            <person name="Kelstrup H."/>
            <person name="Emery V."/>
            <person name="Picard C."/>
        </authorList>
    </citation>
    <scope>NUCLEOTIDE SEQUENCE</scope>
    <source>
        <strain evidence="2">Stoneville</strain>
        <tissue evidence="2">Whole head</tissue>
    </source>
</reference>
<sequence length="251" mass="28422">MNSSLNRHWGATAQLTVSHNMGDMEHAEHSFTPFTRKIRLLFTCSYRCKGKYGVVNIELPPPKYCILTTSPEHSAQKNNLSDFFSRRDLIILLSESEGYPQTVLVSPGARGRVRRITVLLWGKGRRDETDPRNRKNGYFSSLSGSPELHRDDSSFGSEFFSEATPEPGKDQVSGINRDFRRMHVREMFTFAFRQQDVINSVDGVKVASSSSTLILVCKAIKHLILIKARMAYLNAKSSWYHLGGEIVSRYG</sequence>
<organism evidence="2 3">
    <name type="scientific">Tenebrio molitor</name>
    <name type="common">Yellow mealworm beetle</name>
    <dbReference type="NCBI Taxonomy" id="7067"/>
    <lineage>
        <taxon>Eukaryota</taxon>
        <taxon>Metazoa</taxon>
        <taxon>Ecdysozoa</taxon>
        <taxon>Arthropoda</taxon>
        <taxon>Hexapoda</taxon>
        <taxon>Insecta</taxon>
        <taxon>Pterygota</taxon>
        <taxon>Neoptera</taxon>
        <taxon>Endopterygota</taxon>
        <taxon>Coleoptera</taxon>
        <taxon>Polyphaga</taxon>
        <taxon>Cucujiformia</taxon>
        <taxon>Tenebrionidae</taxon>
        <taxon>Tenebrio</taxon>
    </lineage>
</organism>
<dbReference type="AlphaFoldDB" id="A0A8J6HIJ4"/>
<dbReference type="Proteomes" id="UP000719412">
    <property type="component" value="Unassembled WGS sequence"/>
</dbReference>
<protein>
    <submittedName>
        <fullName evidence="2">Uncharacterized protein</fullName>
    </submittedName>
</protein>
<feature type="region of interest" description="Disordered" evidence="1">
    <location>
        <begin position="126"/>
        <end position="153"/>
    </location>
</feature>
<comment type="caution">
    <text evidence="2">The sequence shown here is derived from an EMBL/GenBank/DDBJ whole genome shotgun (WGS) entry which is preliminary data.</text>
</comment>
<evidence type="ECO:0000313" key="2">
    <source>
        <dbReference type="EMBL" id="KAH0814736.1"/>
    </source>
</evidence>
<name>A0A8J6HIJ4_TENMO</name>